<dbReference type="SMART" id="SM01117">
    <property type="entry name" value="Cyt-b5"/>
    <property type="match status" value="1"/>
</dbReference>
<name>A0A8J5X9Z6_DIALT</name>
<evidence type="ECO:0000259" key="6">
    <source>
        <dbReference type="PROSITE" id="PS50255"/>
    </source>
</evidence>
<protein>
    <recommendedName>
        <fullName evidence="6">Cytochrome b5 heme-binding domain-containing protein</fullName>
    </recommendedName>
</protein>
<dbReference type="GO" id="GO:0016020">
    <property type="term" value="C:membrane"/>
    <property type="evidence" value="ECO:0007669"/>
    <property type="project" value="TreeGrafter"/>
</dbReference>
<dbReference type="Gene3D" id="3.10.120.10">
    <property type="entry name" value="Cytochrome b5-like heme/steroid binding domain"/>
    <property type="match status" value="1"/>
</dbReference>
<evidence type="ECO:0000313" key="8">
    <source>
        <dbReference type="Proteomes" id="UP000751190"/>
    </source>
</evidence>
<proteinExistence type="inferred from homology"/>
<keyword evidence="8" id="KW-1185">Reference proteome</keyword>
<dbReference type="EMBL" id="JAGTXO010000012">
    <property type="protein sequence ID" value="KAG8464591.1"/>
    <property type="molecule type" value="Genomic_DNA"/>
</dbReference>
<dbReference type="InterPro" id="IPR050668">
    <property type="entry name" value="Cytochrome_b5"/>
</dbReference>
<accession>A0A8J5X9Z6</accession>
<evidence type="ECO:0000256" key="2">
    <source>
        <dbReference type="ARBA" id="ARBA00022723"/>
    </source>
</evidence>
<gene>
    <name evidence="7" type="ORF">KFE25_009959</name>
</gene>
<comment type="similarity">
    <text evidence="4">Belongs to the cytochrome b5 family.</text>
</comment>
<dbReference type="PANTHER" id="PTHR19359:SF95">
    <property type="entry name" value="CYTOCHROME B5 TYPE B"/>
    <property type="match status" value="1"/>
</dbReference>
<dbReference type="SUPFAM" id="SSF55856">
    <property type="entry name" value="Cytochrome b5-like heme/steroid binding domain"/>
    <property type="match status" value="1"/>
</dbReference>
<keyword evidence="2" id="KW-0479">Metal-binding</keyword>
<comment type="caution">
    <text evidence="7">The sequence shown here is derived from an EMBL/GenBank/DDBJ whole genome shotgun (WGS) entry which is preliminary data.</text>
</comment>
<dbReference type="InterPro" id="IPR001199">
    <property type="entry name" value="Cyt_B5-like_heme/steroid-bd"/>
</dbReference>
<dbReference type="GO" id="GO:0046872">
    <property type="term" value="F:metal ion binding"/>
    <property type="evidence" value="ECO:0007669"/>
    <property type="project" value="UniProtKB-KW"/>
</dbReference>
<dbReference type="AlphaFoldDB" id="A0A8J5X9Z6"/>
<evidence type="ECO:0000256" key="4">
    <source>
        <dbReference type="ARBA" id="ARBA00038168"/>
    </source>
</evidence>
<organism evidence="7 8">
    <name type="scientific">Diacronema lutheri</name>
    <name type="common">Unicellular marine alga</name>
    <name type="synonym">Monochrysis lutheri</name>
    <dbReference type="NCBI Taxonomy" id="2081491"/>
    <lineage>
        <taxon>Eukaryota</taxon>
        <taxon>Haptista</taxon>
        <taxon>Haptophyta</taxon>
        <taxon>Pavlovophyceae</taxon>
        <taxon>Pavlovales</taxon>
        <taxon>Pavlovaceae</taxon>
        <taxon>Diacronema</taxon>
    </lineage>
</organism>
<dbReference type="Pfam" id="PF00173">
    <property type="entry name" value="Cyt-b5"/>
    <property type="match status" value="1"/>
</dbReference>
<feature type="domain" description="Cytochrome b5 heme-binding" evidence="6">
    <location>
        <begin position="409"/>
        <end position="486"/>
    </location>
</feature>
<reference evidence="7" key="1">
    <citation type="submission" date="2021-05" db="EMBL/GenBank/DDBJ databases">
        <title>The genome of the haptophyte Pavlova lutheri (Diacronema luteri, Pavlovales) - a model for lipid biosynthesis in eukaryotic algae.</title>
        <authorList>
            <person name="Hulatt C.J."/>
            <person name="Posewitz M.C."/>
        </authorList>
    </citation>
    <scope>NUCLEOTIDE SEQUENCE</scope>
    <source>
        <strain evidence="7">NIVA-4/92</strain>
    </source>
</reference>
<keyword evidence="3" id="KW-0408">Iron</keyword>
<dbReference type="PROSITE" id="PS50255">
    <property type="entry name" value="CYTOCHROME_B5_2"/>
    <property type="match status" value="1"/>
</dbReference>
<evidence type="ECO:0000256" key="1">
    <source>
        <dbReference type="ARBA" id="ARBA00022617"/>
    </source>
</evidence>
<keyword evidence="1" id="KW-0349">Heme</keyword>
<dbReference type="PANTHER" id="PTHR19359">
    <property type="entry name" value="CYTOCHROME B5"/>
    <property type="match status" value="1"/>
</dbReference>
<dbReference type="OMA" id="DETEFTM"/>
<dbReference type="GO" id="GO:0020037">
    <property type="term" value="F:heme binding"/>
    <property type="evidence" value="ECO:0007669"/>
    <property type="project" value="TreeGrafter"/>
</dbReference>
<dbReference type="InterPro" id="IPR036400">
    <property type="entry name" value="Cyt_B5-like_heme/steroid_sf"/>
</dbReference>
<feature type="region of interest" description="Disordered" evidence="5">
    <location>
        <begin position="1"/>
        <end position="21"/>
    </location>
</feature>
<sequence>MVNFKASSHAGAHARSLAGGEKETRKLDKLAISQQHGHADDLAALVLKVQCVEIEPSGGADARPIKTCVVSPEAYARLAQGAGGLAAPRSGALYVRRPGSDCVLTARASAAVDAGAIALTEVQCRNLRVCAHEQYAWERFEPDAAAGALGGLLLEAWLLNPADSSAEAPLELDAHALCVQLRRELFGHVICAAEILALALRGQPFERANGVRLVLRVTDVLPDRSREPAAADDEGESVAPPHVWRGVVSAETLMLVSRLEPPLSSGALDGHRQLSTRFELRGADDARARIDALRAAPRKGEVRLVCNDGEWFPAHASLLKPCIALNRAVRHALGARAADAPGDVLHLHIAVDTLSLDKVLLHLEAAVRAHEAPLDIATAEQLRPVGTKLGYRALVEQCDRVLGDFAARLRVFSWAEVVEHNARGGCWIVMDGMVLDVERWLPEHPGGEHIIPQQARNVDSTVWFELYHASRESFTYIKEFYVGEICAEDLHAVPRATDALGFGNAAGTASSEFMQQLRGFCDPFRIGNSGAAQRDAQPVGTYKSF</sequence>
<dbReference type="Proteomes" id="UP000751190">
    <property type="component" value="Unassembled WGS sequence"/>
</dbReference>
<evidence type="ECO:0000313" key="7">
    <source>
        <dbReference type="EMBL" id="KAG8464591.1"/>
    </source>
</evidence>
<dbReference type="OrthoDB" id="260519at2759"/>
<evidence type="ECO:0000256" key="3">
    <source>
        <dbReference type="ARBA" id="ARBA00023004"/>
    </source>
</evidence>
<evidence type="ECO:0000256" key="5">
    <source>
        <dbReference type="SAM" id="MobiDB-lite"/>
    </source>
</evidence>